<keyword evidence="11" id="KW-0868">Chloride</keyword>
<dbReference type="GO" id="GO:0004888">
    <property type="term" value="F:transmembrane signaling receptor activity"/>
    <property type="evidence" value="ECO:0007669"/>
    <property type="project" value="InterPro"/>
</dbReference>
<dbReference type="FunFam" id="2.70.170.10:FF:000003">
    <property type="entry name" value="Putative gamma-aminobutyric acid receptor subunit gamma-2"/>
    <property type="match status" value="1"/>
</dbReference>
<feature type="coiled-coil region" evidence="16">
    <location>
        <begin position="358"/>
        <end position="408"/>
    </location>
</feature>
<protein>
    <submittedName>
        <fullName evidence="20">Uncharacterized protein</fullName>
    </submittedName>
</protein>
<keyword evidence="2" id="KW-1003">Cell membrane</keyword>
<evidence type="ECO:0000256" key="6">
    <source>
        <dbReference type="ARBA" id="ARBA00023018"/>
    </source>
</evidence>
<dbReference type="NCBIfam" id="TIGR00860">
    <property type="entry name" value="LIC"/>
    <property type="match status" value="1"/>
</dbReference>
<evidence type="ECO:0000256" key="17">
    <source>
        <dbReference type="SAM" id="MobiDB-lite"/>
    </source>
</evidence>
<keyword evidence="16" id="KW-0175">Coiled coil</keyword>
<dbReference type="InterPro" id="IPR038050">
    <property type="entry name" value="Neuro_actylchol_rec"/>
</dbReference>
<proteinExistence type="inferred from homology"/>
<feature type="transmembrane region" description="Helical" evidence="15">
    <location>
        <begin position="458"/>
        <end position="479"/>
    </location>
</feature>
<dbReference type="GO" id="GO:0099095">
    <property type="term" value="F:ligand-gated monoatomic anion channel activity"/>
    <property type="evidence" value="ECO:0007669"/>
    <property type="project" value="UniProtKB-ARBA"/>
</dbReference>
<dbReference type="InterPro" id="IPR036734">
    <property type="entry name" value="Neur_chan_lig-bd_sf"/>
</dbReference>
<keyword evidence="10" id="KW-0325">Glycoprotein</keyword>
<evidence type="ECO:0000256" key="1">
    <source>
        <dbReference type="ARBA" id="ARBA00022448"/>
    </source>
</evidence>
<dbReference type="InterPro" id="IPR006029">
    <property type="entry name" value="Neurotrans-gated_channel_TM"/>
</dbReference>
<dbReference type="GO" id="GO:0045211">
    <property type="term" value="C:postsynaptic membrane"/>
    <property type="evidence" value="ECO:0007669"/>
    <property type="project" value="UniProtKB-SubCell"/>
</dbReference>
<dbReference type="SUPFAM" id="SSF63712">
    <property type="entry name" value="Nicotinic receptor ligand binding domain-like"/>
    <property type="match status" value="1"/>
</dbReference>
<keyword evidence="13 15" id="KW-0407">Ion channel</keyword>
<dbReference type="EnsemblMetazoa" id="XM_022804417">
    <property type="protein sequence ID" value="XP_022660152"/>
    <property type="gene ID" value="LOC111249930"/>
</dbReference>
<reference evidence="20" key="1">
    <citation type="submission" date="2021-01" db="UniProtKB">
        <authorList>
            <consortium name="EnsemblMetazoa"/>
        </authorList>
    </citation>
    <scope>IDENTIFICATION</scope>
</reference>
<dbReference type="CDD" id="cd19007">
    <property type="entry name" value="LGIC_ECD_GABAR_GRD-like"/>
    <property type="match status" value="1"/>
</dbReference>
<comment type="caution">
    <text evidence="15">Lacks conserved residue(s) required for the propagation of feature annotation.</text>
</comment>
<dbReference type="PANTHER" id="PTHR18945">
    <property type="entry name" value="NEUROTRANSMITTER GATED ION CHANNEL"/>
    <property type="match status" value="1"/>
</dbReference>
<evidence type="ECO:0000313" key="21">
    <source>
        <dbReference type="Proteomes" id="UP000594260"/>
    </source>
</evidence>
<feature type="domain" description="Neurotransmitter-gated ion-channel transmembrane" evidence="19">
    <location>
        <begin position="263"/>
        <end position="472"/>
    </location>
</feature>
<evidence type="ECO:0000256" key="2">
    <source>
        <dbReference type="ARBA" id="ARBA00022475"/>
    </source>
</evidence>
<evidence type="ECO:0000256" key="7">
    <source>
        <dbReference type="ARBA" id="ARBA00023065"/>
    </source>
</evidence>
<evidence type="ECO:0000256" key="15">
    <source>
        <dbReference type="RuleBase" id="RU000687"/>
    </source>
</evidence>
<comment type="similarity">
    <text evidence="15">Belongs to the ligand-gated ion channel (TC 1.A.9) family.</text>
</comment>
<feature type="transmembrane region" description="Helical" evidence="15">
    <location>
        <begin position="258"/>
        <end position="280"/>
    </location>
</feature>
<dbReference type="Gene3D" id="1.20.58.390">
    <property type="entry name" value="Neurotransmitter-gated ion-channel transmembrane domain"/>
    <property type="match status" value="1"/>
</dbReference>
<dbReference type="PROSITE" id="PS00236">
    <property type="entry name" value="NEUROTR_ION_CHANNEL"/>
    <property type="match status" value="1"/>
</dbReference>
<dbReference type="InterPro" id="IPR018000">
    <property type="entry name" value="Neurotransmitter_ion_chnl_CS"/>
</dbReference>
<organism evidence="20 21">
    <name type="scientific">Varroa destructor</name>
    <name type="common">Honeybee mite</name>
    <dbReference type="NCBI Taxonomy" id="109461"/>
    <lineage>
        <taxon>Eukaryota</taxon>
        <taxon>Metazoa</taxon>
        <taxon>Ecdysozoa</taxon>
        <taxon>Arthropoda</taxon>
        <taxon>Chelicerata</taxon>
        <taxon>Arachnida</taxon>
        <taxon>Acari</taxon>
        <taxon>Parasitiformes</taxon>
        <taxon>Mesostigmata</taxon>
        <taxon>Gamasina</taxon>
        <taxon>Dermanyssoidea</taxon>
        <taxon>Varroidae</taxon>
        <taxon>Varroa</taxon>
    </lineage>
</organism>
<evidence type="ECO:0000256" key="11">
    <source>
        <dbReference type="ARBA" id="ARBA00023214"/>
    </source>
</evidence>
<dbReference type="GO" id="GO:0005254">
    <property type="term" value="F:chloride channel activity"/>
    <property type="evidence" value="ECO:0007669"/>
    <property type="project" value="UniProtKB-ARBA"/>
</dbReference>
<comment type="subcellular location">
    <subcellularLocation>
        <location evidence="14">Postsynaptic cell membrane</location>
        <topology evidence="14">Multi-pass membrane protein</topology>
    </subcellularLocation>
</comment>
<keyword evidence="9" id="KW-1015">Disulfide bond</keyword>
<dbReference type="CDD" id="cd19049">
    <property type="entry name" value="LGIC_TM_anion"/>
    <property type="match status" value="1"/>
</dbReference>
<dbReference type="PRINTS" id="PR00253">
    <property type="entry name" value="GABAARECEPTR"/>
</dbReference>
<accession>A0A7M7K9Z5</accession>
<dbReference type="AlphaFoldDB" id="A0A7M7K9Z5"/>
<keyword evidence="21" id="KW-1185">Reference proteome</keyword>
<dbReference type="InterPro" id="IPR006201">
    <property type="entry name" value="Neur_channel"/>
</dbReference>
<dbReference type="InterPro" id="IPR036719">
    <property type="entry name" value="Neuro-gated_channel_TM_sf"/>
</dbReference>
<keyword evidence="12" id="KW-0628">Postsynaptic cell membrane</keyword>
<feature type="transmembrane region" description="Helical" evidence="15">
    <location>
        <begin position="321"/>
        <end position="343"/>
    </location>
</feature>
<evidence type="ECO:0000256" key="3">
    <source>
        <dbReference type="ARBA" id="ARBA00022692"/>
    </source>
</evidence>
<evidence type="ECO:0000256" key="12">
    <source>
        <dbReference type="ARBA" id="ARBA00023257"/>
    </source>
</evidence>
<dbReference type="RefSeq" id="XP_022660152.1">
    <property type="nucleotide sequence ID" value="XM_022804417.1"/>
</dbReference>
<evidence type="ECO:0000313" key="20">
    <source>
        <dbReference type="EnsemblMetazoa" id="XP_022660152"/>
    </source>
</evidence>
<evidence type="ECO:0000256" key="13">
    <source>
        <dbReference type="ARBA" id="ARBA00023303"/>
    </source>
</evidence>
<evidence type="ECO:0000259" key="18">
    <source>
        <dbReference type="Pfam" id="PF02931"/>
    </source>
</evidence>
<keyword evidence="5 15" id="KW-1133">Transmembrane helix</keyword>
<keyword evidence="8 15" id="KW-0472">Membrane</keyword>
<dbReference type="Gene3D" id="2.70.170.10">
    <property type="entry name" value="Neurotransmitter-gated ion-channel ligand-binding domain"/>
    <property type="match status" value="1"/>
</dbReference>
<keyword evidence="7 15" id="KW-0406">Ion transport</keyword>
<name>A0A7M7K9Z5_VARDE</name>
<keyword evidence="6" id="KW-0770">Synapse</keyword>
<keyword evidence="4" id="KW-0732">Signal</keyword>
<dbReference type="Pfam" id="PF02931">
    <property type="entry name" value="Neur_chan_LBD"/>
    <property type="match status" value="1"/>
</dbReference>
<dbReference type="SUPFAM" id="SSF90112">
    <property type="entry name" value="Neurotransmitter-gated ion-channel transmembrane pore"/>
    <property type="match status" value="1"/>
</dbReference>
<evidence type="ECO:0000256" key="16">
    <source>
        <dbReference type="SAM" id="Coils"/>
    </source>
</evidence>
<keyword evidence="1 15" id="KW-0813">Transport</keyword>
<dbReference type="PRINTS" id="PR00252">
    <property type="entry name" value="NRIONCHANNEL"/>
</dbReference>
<dbReference type="InterPro" id="IPR006202">
    <property type="entry name" value="Neur_chan_lig-bd"/>
</dbReference>
<feature type="region of interest" description="Disordered" evidence="17">
    <location>
        <begin position="1"/>
        <end position="28"/>
    </location>
</feature>
<feature type="compositionally biased region" description="Gly residues" evidence="17">
    <location>
        <begin position="1"/>
        <end position="14"/>
    </location>
</feature>
<evidence type="ECO:0000256" key="4">
    <source>
        <dbReference type="ARBA" id="ARBA00022729"/>
    </source>
</evidence>
<dbReference type="Proteomes" id="UP000594260">
    <property type="component" value="Unplaced"/>
</dbReference>
<dbReference type="GO" id="GO:0005230">
    <property type="term" value="F:extracellular ligand-gated monoatomic ion channel activity"/>
    <property type="evidence" value="ECO:0007669"/>
    <property type="project" value="InterPro"/>
</dbReference>
<keyword evidence="3 15" id="KW-0812">Transmembrane</keyword>
<dbReference type="InterPro" id="IPR006028">
    <property type="entry name" value="GABAA/Glycine_rcpt"/>
</dbReference>
<feature type="domain" description="Neurotransmitter-gated ion-channel ligand-binding" evidence="18">
    <location>
        <begin position="51"/>
        <end position="255"/>
    </location>
</feature>
<evidence type="ECO:0000259" key="19">
    <source>
        <dbReference type="Pfam" id="PF02932"/>
    </source>
</evidence>
<dbReference type="GeneID" id="111249930"/>
<evidence type="ECO:0000256" key="5">
    <source>
        <dbReference type="ARBA" id="ARBA00022989"/>
    </source>
</evidence>
<dbReference type="Pfam" id="PF02932">
    <property type="entry name" value="Neur_chan_memb"/>
    <property type="match status" value="1"/>
</dbReference>
<evidence type="ECO:0000256" key="8">
    <source>
        <dbReference type="ARBA" id="ARBA00023136"/>
    </source>
</evidence>
<evidence type="ECO:0000256" key="9">
    <source>
        <dbReference type="ARBA" id="ARBA00023157"/>
    </source>
</evidence>
<feature type="compositionally biased region" description="Low complexity" evidence="17">
    <location>
        <begin position="15"/>
        <end position="27"/>
    </location>
</feature>
<evidence type="ECO:0000256" key="14">
    <source>
        <dbReference type="ARBA" id="ARBA00034104"/>
    </source>
</evidence>
<evidence type="ECO:0000256" key="10">
    <source>
        <dbReference type="ARBA" id="ARBA00023180"/>
    </source>
</evidence>
<sequence>MTRSIGTGGNGGLNVNGTSPSSSSSISYGNDALEDVKSTLSKKIMANTSLLLDSLLSEENYDRRIRPGFGGNATEIVTDVEIRSFGPVSENDMMYSMDCYFRQSWRDERLKFEGSLKKLSVSWQFLERIWTPDTYINNGKSSYLHKVTVPNKFIRLQSDGTLKYSMRLTIRAKCPMHLRKYPLDTQACPLKIGSYAYSPKDVVFRWNGGSPVVISKDVTLSQYEFVDILSDDLTVQLPNGETRSTLVTRFILRRRRGYFILQIYAPCSMIVGASWVAFWINRNDAAGRVAVGATTVLTLVTMGFGGRASLPKVNYATALDWFVVMCFSFVFAALVEYACVNYIERYMTMKQKKLLEARNKYEARFEQVRLQLEKEFRENGRDPGTVKLDQIRLRLEREAEREEEAEFEGTRSGFLSDFKAYCRKRRRHKYIQIATRPESEDALTPHEISGEVDAWARIIFPLTFTLFMLSYWALFLYLVDDEIDYSSPAGGVTAGVPLLAAATQTEINSPDDFHGTAKINHSLY</sequence>